<accession>A0A9P6DM74</accession>
<reference evidence="2" key="1">
    <citation type="journal article" date="2020" name="Nat. Commun.">
        <title>Large-scale genome sequencing of mycorrhizal fungi provides insights into the early evolution of symbiotic traits.</title>
        <authorList>
            <person name="Miyauchi S."/>
            <person name="Kiss E."/>
            <person name="Kuo A."/>
            <person name="Drula E."/>
            <person name="Kohler A."/>
            <person name="Sanchez-Garcia M."/>
            <person name="Morin E."/>
            <person name="Andreopoulos B."/>
            <person name="Barry K.W."/>
            <person name="Bonito G."/>
            <person name="Buee M."/>
            <person name="Carver A."/>
            <person name="Chen C."/>
            <person name="Cichocki N."/>
            <person name="Clum A."/>
            <person name="Culley D."/>
            <person name="Crous P.W."/>
            <person name="Fauchery L."/>
            <person name="Girlanda M."/>
            <person name="Hayes R.D."/>
            <person name="Keri Z."/>
            <person name="LaButti K."/>
            <person name="Lipzen A."/>
            <person name="Lombard V."/>
            <person name="Magnuson J."/>
            <person name="Maillard F."/>
            <person name="Murat C."/>
            <person name="Nolan M."/>
            <person name="Ohm R.A."/>
            <person name="Pangilinan J."/>
            <person name="Pereira M.F."/>
            <person name="Perotto S."/>
            <person name="Peter M."/>
            <person name="Pfister S."/>
            <person name="Riley R."/>
            <person name="Sitrit Y."/>
            <person name="Stielow J.B."/>
            <person name="Szollosi G."/>
            <person name="Zifcakova L."/>
            <person name="Stursova M."/>
            <person name="Spatafora J.W."/>
            <person name="Tedersoo L."/>
            <person name="Vaario L.M."/>
            <person name="Yamada A."/>
            <person name="Yan M."/>
            <person name="Wang P."/>
            <person name="Xu J."/>
            <person name="Bruns T."/>
            <person name="Baldrian P."/>
            <person name="Vilgalys R."/>
            <person name="Dunand C."/>
            <person name="Henrissat B."/>
            <person name="Grigoriev I.V."/>
            <person name="Hibbett D."/>
            <person name="Nagy L.G."/>
            <person name="Martin F.M."/>
        </authorList>
    </citation>
    <scope>NUCLEOTIDE SEQUENCE</scope>
    <source>
        <strain evidence="2">UP504</strain>
    </source>
</reference>
<name>A0A9P6DM74_9AGAM</name>
<dbReference type="AlphaFoldDB" id="A0A9P6DM74"/>
<dbReference type="EMBL" id="MU129280">
    <property type="protein sequence ID" value="KAF9503964.1"/>
    <property type="molecule type" value="Genomic_DNA"/>
</dbReference>
<proteinExistence type="predicted"/>
<evidence type="ECO:0000313" key="2">
    <source>
        <dbReference type="EMBL" id="KAF9503964.1"/>
    </source>
</evidence>
<protein>
    <submittedName>
        <fullName evidence="2">Uncharacterized protein</fullName>
    </submittedName>
</protein>
<organism evidence="2 3">
    <name type="scientific">Hydnum rufescens UP504</name>
    <dbReference type="NCBI Taxonomy" id="1448309"/>
    <lineage>
        <taxon>Eukaryota</taxon>
        <taxon>Fungi</taxon>
        <taxon>Dikarya</taxon>
        <taxon>Basidiomycota</taxon>
        <taxon>Agaricomycotina</taxon>
        <taxon>Agaricomycetes</taxon>
        <taxon>Cantharellales</taxon>
        <taxon>Hydnaceae</taxon>
        <taxon>Hydnum</taxon>
    </lineage>
</organism>
<feature type="compositionally biased region" description="Polar residues" evidence="1">
    <location>
        <begin position="295"/>
        <end position="308"/>
    </location>
</feature>
<feature type="compositionally biased region" description="Basic and acidic residues" evidence="1">
    <location>
        <begin position="311"/>
        <end position="320"/>
    </location>
</feature>
<feature type="region of interest" description="Disordered" evidence="1">
    <location>
        <begin position="287"/>
        <end position="416"/>
    </location>
</feature>
<comment type="caution">
    <text evidence="2">The sequence shown here is derived from an EMBL/GenBank/DDBJ whole genome shotgun (WGS) entry which is preliminary data.</text>
</comment>
<gene>
    <name evidence="2" type="ORF">BS47DRAFT_1401888</name>
</gene>
<dbReference type="OrthoDB" id="2803783at2759"/>
<sequence>MAPASWAKGTSRWDWLNGHGPAFLNACKNGSKFEWLNILYRDWFEVYHVSLPVDVEPVPGAIYLEPVGEAAIKEMEAMALSRWFDRHWNKRTSIKLAMNPDVNARGLFPPMFPETLALSGGSVTPLLISSTPKPCHKQIEHVYSSLYYNSQVKDAVEAWRLIDNEENPLSPQETRSQDIVTQQQLTKEHWLAESPEIQAIIVEKRKSDYEQAVTEWELRNKDIQEPYKQQLMHQGVTSGPHPTDFNTFAGSLFQDQITPKFIEFLKKVYSLCEEKYGLPPDPVTLSPSIHGASTAEGSLTKQGMSNEDGNSENHDNDGNVRDATPYTSSILDSNVTSNSLGEEACTDADSNQDPDGETPEITLSLSAFTDNVDAENRNTPQQPGKKDMPNPINHSTMNDNNGSQSGSNKRRRRRRS</sequence>
<feature type="compositionally biased region" description="Polar residues" evidence="1">
    <location>
        <begin position="325"/>
        <end position="340"/>
    </location>
</feature>
<evidence type="ECO:0000313" key="3">
    <source>
        <dbReference type="Proteomes" id="UP000886523"/>
    </source>
</evidence>
<keyword evidence="3" id="KW-1185">Reference proteome</keyword>
<dbReference type="Proteomes" id="UP000886523">
    <property type="component" value="Unassembled WGS sequence"/>
</dbReference>
<feature type="compositionally biased region" description="Acidic residues" evidence="1">
    <location>
        <begin position="344"/>
        <end position="358"/>
    </location>
</feature>
<evidence type="ECO:0000256" key="1">
    <source>
        <dbReference type="SAM" id="MobiDB-lite"/>
    </source>
</evidence>
<feature type="compositionally biased region" description="Polar residues" evidence="1">
    <location>
        <begin position="392"/>
        <end position="407"/>
    </location>
</feature>